<proteinExistence type="predicted"/>
<feature type="region of interest" description="Disordered" evidence="2">
    <location>
        <begin position="209"/>
        <end position="279"/>
    </location>
</feature>
<feature type="compositionally biased region" description="Polar residues" evidence="2">
    <location>
        <begin position="227"/>
        <end position="240"/>
    </location>
</feature>
<reference evidence="3" key="1">
    <citation type="journal article" date="2023" name="Insect Mol. Biol.">
        <title>Genome sequencing provides insights into the evolution of gene families encoding plant cell wall-degrading enzymes in longhorned beetles.</title>
        <authorList>
            <person name="Shin N.R."/>
            <person name="Okamura Y."/>
            <person name="Kirsch R."/>
            <person name="Pauchet Y."/>
        </authorList>
    </citation>
    <scope>NUCLEOTIDE SEQUENCE</scope>
    <source>
        <strain evidence="3">RBIC_L_NR</strain>
    </source>
</reference>
<feature type="coiled-coil region" evidence="1">
    <location>
        <begin position="20"/>
        <end position="72"/>
    </location>
</feature>
<organism evidence="3 4">
    <name type="scientific">Rhamnusium bicolor</name>
    <dbReference type="NCBI Taxonomy" id="1586634"/>
    <lineage>
        <taxon>Eukaryota</taxon>
        <taxon>Metazoa</taxon>
        <taxon>Ecdysozoa</taxon>
        <taxon>Arthropoda</taxon>
        <taxon>Hexapoda</taxon>
        <taxon>Insecta</taxon>
        <taxon>Pterygota</taxon>
        <taxon>Neoptera</taxon>
        <taxon>Endopterygota</taxon>
        <taxon>Coleoptera</taxon>
        <taxon>Polyphaga</taxon>
        <taxon>Cucujiformia</taxon>
        <taxon>Chrysomeloidea</taxon>
        <taxon>Cerambycidae</taxon>
        <taxon>Lepturinae</taxon>
        <taxon>Rhagiini</taxon>
        <taxon>Rhamnusium</taxon>
    </lineage>
</organism>
<gene>
    <name evidence="3" type="ORF">NQ314_012937</name>
</gene>
<dbReference type="Proteomes" id="UP001162156">
    <property type="component" value="Unassembled WGS sequence"/>
</dbReference>
<name>A0AAV8X9X4_9CUCU</name>
<dbReference type="AlphaFoldDB" id="A0AAV8X9X4"/>
<keyword evidence="1" id="KW-0175">Coiled coil</keyword>
<dbReference type="EMBL" id="JANEYF010003610">
    <property type="protein sequence ID" value="KAJ8935216.1"/>
    <property type="molecule type" value="Genomic_DNA"/>
</dbReference>
<comment type="caution">
    <text evidence="3">The sequence shown here is derived from an EMBL/GenBank/DDBJ whole genome shotgun (WGS) entry which is preliminary data.</text>
</comment>
<sequence>MSEFSVSQKEYLDKLFMKLNASINQKLTEVTNQINEIKDEISEVANKHDEEIEELKEKNQQLRKENKFLQRKVRKNNIVIYGINVNDNLSDTVINTLNNLLEISISEQDINDIYKIGKINNKQPLLVELISYQKKRLILNNAKKLKGKNIFIAEDQCWEDRNITKTLVTNLKIAKAKGKNAQIKGNKLIIENQAYTAEELQNNCLETEIEEEEEEQDDNTHNIPIGENSSNGGTTENGRGQHQRKHQKADDTKALSKAKNDSTQKKYLRSNAATTSSKK</sequence>
<accession>A0AAV8X9X4</accession>
<evidence type="ECO:0000313" key="4">
    <source>
        <dbReference type="Proteomes" id="UP001162156"/>
    </source>
</evidence>
<evidence type="ECO:0000313" key="3">
    <source>
        <dbReference type="EMBL" id="KAJ8935216.1"/>
    </source>
</evidence>
<evidence type="ECO:0000256" key="2">
    <source>
        <dbReference type="SAM" id="MobiDB-lite"/>
    </source>
</evidence>
<keyword evidence="4" id="KW-1185">Reference proteome</keyword>
<evidence type="ECO:0000256" key="1">
    <source>
        <dbReference type="SAM" id="Coils"/>
    </source>
</evidence>
<feature type="compositionally biased region" description="Basic and acidic residues" evidence="2">
    <location>
        <begin position="248"/>
        <end position="264"/>
    </location>
</feature>
<protein>
    <submittedName>
        <fullName evidence="3">Uncharacterized protein</fullName>
    </submittedName>
</protein>